<dbReference type="SUPFAM" id="SSF116907">
    <property type="entry name" value="Hook domain"/>
    <property type="match status" value="1"/>
</dbReference>
<evidence type="ECO:0000313" key="2">
    <source>
        <dbReference type="Proteomes" id="UP000059425"/>
    </source>
</evidence>
<accession>A0A0N9W901</accession>
<name>A0A0N9W901_PSEFL</name>
<dbReference type="EMBL" id="CP012831">
    <property type="protein sequence ID" value="ALI08103.1"/>
    <property type="molecule type" value="Genomic_DNA"/>
</dbReference>
<dbReference type="Proteomes" id="UP000059425">
    <property type="component" value="Chromosome"/>
</dbReference>
<gene>
    <name evidence="1" type="ORF">AO356_15170</name>
</gene>
<dbReference type="OrthoDB" id="7475055at2"/>
<dbReference type="AlphaFoldDB" id="A0A0N9W901"/>
<reference evidence="2" key="1">
    <citation type="submission" date="2015-09" db="EMBL/GenBank/DDBJ databases">
        <title>Whole genome sequence of Pseudomonas fluorescens FW300-N2C3.</title>
        <authorList>
            <person name="Ray J."/>
            <person name="Melnyk R."/>
            <person name="Deutschbauer A."/>
        </authorList>
    </citation>
    <scope>NUCLEOTIDE SEQUENCE [LARGE SCALE GENOMIC DNA]</scope>
    <source>
        <strain evidence="2">FW300-N2C3</strain>
    </source>
</reference>
<proteinExistence type="predicted"/>
<reference evidence="1 2" key="2">
    <citation type="journal article" date="2018" name="Nature">
        <title>Mutant phenotypes for thousands of bacterial genes of unknown function.</title>
        <authorList>
            <person name="Price M.N."/>
            <person name="Wetmore K.M."/>
            <person name="Waters R.J."/>
            <person name="Callaghan M."/>
            <person name="Ray J."/>
            <person name="Liu H."/>
            <person name="Kuehl J.V."/>
            <person name="Melnyk R.A."/>
            <person name="Lamson J.S."/>
            <person name="Suh Y."/>
            <person name="Carlson H.K."/>
            <person name="Esquivel Z."/>
            <person name="Sadeeshkumar H."/>
            <person name="Chakraborty R."/>
            <person name="Zane G.M."/>
            <person name="Rubin B.E."/>
            <person name="Wall J.D."/>
            <person name="Visel A."/>
            <person name="Bristow J."/>
            <person name="Blow M.J."/>
            <person name="Arkin A.P."/>
            <person name="Deutschbauer A.M."/>
        </authorList>
    </citation>
    <scope>NUCLEOTIDE SEQUENCE [LARGE SCALE GENOMIC DNA]</scope>
    <source>
        <strain evidence="1 2">FW300-N2C3</strain>
    </source>
</reference>
<dbReference type="Pfam" id="PF14350">
    <property type="entry name" value="Beta_protein"/>
    <property type="match status" value="1"/>
</dbReference>
<sequence length="375" mass="43020">MQPVFSNWNYIPILAISNAEMTAIEQLPDKDKDSLLPVFSLRGWLNSHRLESTLKRIDTAIGQRPWIADIDENFLTQNKVFLFTGAYPEKPVFQEILHLLNANNAYDNWYQFIKTRENTIPCLRHENLDNLEEQIVKLSSLGRGLVIRISPNEKNIAKHQRLTEALNLTKAENILIIYDLASIDATFIERIPLLEKFMHESKAAIQDLTISISASSFPSGFAGQHRGDNSIYERILFNKIAEEGLFKPLVYSDRGSARAQKQDGGAGTPPPRIDYPLKKDWKFVRREVDDNAPNAKERRKAAYIEIAKEITEGDYWIPELRLWGTQQIEITSESNDFGIYSALKSTAARINIHLFNQLHYNSEPSEINTDEEWTD</sequence>
<evidence type="ECO:0008006" key="3">
    <source>
        <dbReference type="Google" id="ProtNLM"/>
    </source>
</evidence>
<dbReference type="InterPro" id="IPR025683">
    <property type="entry name" value="Protein_beta"/>
</dbReference>
<dbReference type="RefSeq" id="WP_060740455.1">
    <property type="nucleotide sequence ID" value="NZ_CP012831.1"/>
</dbReference>
<organism evidence="1 2">
    <name type="scientific">Pseudomonas fluorescens</name>
    <dbReference type="NCBI Taxonomy" id="294"/>
    <lineage>
        <taxon>Bacteria</taxon>
        <taxon>Pseudomonadati</taxon>
        <taxon>Pseudomonadota</taxon>
        <taxon>Gammaproteobacteria</taxon>
        <taxon>Pseudomonadales</taxon>
        <taxon>Pseudomonadaceae</taxon>
        <taxon>Pseudomonas</taxon>
    </lineage>
</organism>
<protein>
    <recommendedName>
        <fullName evidence="3">Protein beta</fullName>
    </recommendedName>
</protein>
<evidence type="ECO:0000313" key="1">
    <source>
        <dbReference type="EMBL" id="ALI08103.1"/>
    </source>
</evidence>